<name>A0AAV3ZHM2_9GAST</name>
<accession>A0AAV3ZHM2</accession>
<evidence type="ECO:0000256" key="1">
    <source>
        <dbReference type="SAM" id="MobiDB-lite"/>
    </source>
</evidence>
<feature type="compositionally biased region" description="Polar residues" evidence="1">
    <location>
        <begin position="31"/>
        <end position="69"/>
    </location>
</feature>
<dbReference type="InterPro" id="IPR013579">
    <property type="entry name" value="FAST_2"/>
</dbReference>
<proteinExistence type="predicted"/>
<feature type="region of interest" description="Disordered" evidence="1">
    <location>
        <begin position="753"/>
        <end position="775"/>
    </location>
</feature>
<protein>
    <submittedName>
        <fullName evidence="3">Protein tbrg4</fullName>
    </submittedName>
</protein>
<feature type="compositionally biased region" description="Basic and acidic residues" evidence="1">
    <location>
        <begin position="276"/>
        <end position="304"/>
    </location>
</feature>
<feature type="domain" description="FAST kinase-like protein subdomain 2" evidence="2">
    <location>
        <begin position="572"/>
        <end position="656"/>
    </location>
</feature>
<gene>
    <name evidence="3" type="ORF">PoB_001988900</name>
</gene>
<keyword evidence="4" id="KW-1185">Reference proteome</keyword>
<dbReference type="EMBL" id="BLXT01002329">
    <property type="protein sequence ID" value="GFN93383.1"/>
    <property type="molecule type" value="Genomic_DNA"/>
</dbReference>
<organism evidence="3 4">
    <name type="scientific">Plakobranchus ocellatus</name>
    <dbReference type="NCBI Taxonomy" id="259542"/>
    <lineage>
        <taxon>Eukaryota</taxon>
        <taxon>Metazoa</taxon>
        <taxon>Spiralia</taxon>
        <taxon>Lophotrochozoa</taxon>
        <taxon>Mollusca</taxon>
        <taxon>Gastropoda</taxon>
        <taxon>Heterobranchia</taxon>
        <taxon>Euthyneura</taxon>
        <taxon>Panpulmonata</taxon>
        <taxon>Sacoglossa</taxon>
        <taxon>Placobranchoidea</taxon>
        <taxon>Plakobranchidae</taxon>
        <taxon>Plakobranchus</taxon>
    </lineage>
</organism>
<reference evidence="3 4" key="1">
    <citation type="journal article" date="2021" name="Elife">
        <title>Chloroplast acquisition without the gene transfer in kleptoplastic sea slugs, Plakobranchus ocellatus.</title>
        <authorList>
            <person name="Maeda T."/>
            <person name="Takahashi S."/>
            <person name="Yoshida T."/>
            <person name="Shimamura S."/>
            <person name="Takaki Y."/>
            <person name="Nagai Y."/>
            <person name="Toyoda A."/>
            <person name="Suzuki Y."/>
            <person name="Arimoto A."/>
            <person name="Ishii H."/>
            <person name="Satoh N."/>
            <person name="Nishiyama T."/>
            <person name="Hasebe M."/>
            <person name="Maruyama T."/>
            <person name="Minagawa J."/>
            <person name="Obokata J."/>
            <person name="Shigenobu S."/>
        </authorList>
    </citation>
    <scope>NUCLEOTIDE SEQUENCE [LARGE SCALE GENOMIC DNA]</scope>
</reference>
<feature type="region of interest" description="Disordered" evidence="1">
    <location>
        <begin position="273"/>
        <end position="312"/>
    </location>
</feature>
<evidence type="ECO:0000313" key="4">
    <source>
        <dbReference type="Proteomes" id="UP000735302"/>
    </source>
</evidence>
<feature type="region of interest" description="Disordered" evidence="1">
    <location>
        <begin position="31"/>
        <end position="102"/>
    </location>
</feature>
<feature type="compositionally biased region" description="Low complexity" evidence="1">
    <location>
        <begin position="755"/>
        <end position="775"/>
    </location>
</feature>
<dbReference type="Proteomes" id="UP000735302">
    <property type="component" value="Unassembled WGS sequence"/>
</dbReference>
<evidence type="ECO:0000259" key="2">
    <source>
        <dbReference type="Pfam" id="PF08368"/>
    </source>
</evidence>
<sequence>MSSLRAVVTTASRGSKHWGFLSSQVIRNGSGSTLRKSLSGRETNFSSSASCLSNPKDSKANSASNTSESLLLRDSKDTLSGEESGSLSTTSSQSKIQSTVPEYSQADNFEELLSASRRIFSPSFRRDCEFRLISWQKKIKDAEKQGKPFDLKDIVSDSLSDVVEFSLTPLALPELRLAVLKILLTQVSDDSHTHRVLQSTASDVMQVPLGIVAEVVRLLAIGPQTELRVETRRSLVMAVINRRWYEVEAKHLVFFMFQMDELFDVKTTSKHLRQKSRLEEQKSNQDTKKGRKNTERDIKSKSEETVDNDQQNVATEIKERIDHATLTNANKEDARSVSTLANVNIESRAISLANELKVKDLARVVSLLSRWNSRNEPLLNVCMHRLSLDDLSTFTVPQLCNLLQAMATLSLHHRVLLENATSQLTLRLAGSALLPAQLCAILNALSLLRWTGERSKSRGRSEDLVSTCVYSIGRRLDQLTVKEAASVLTSLANLSAVPSDESERKVILDLASLVLGKKSPWWGRIHCVWCLSVLQSLEPATAQMVLNSQFVGEVLEKVKESASTSSAQASANKLAQINLAAKLELRDYTGPTLSDEQLGLCSWAAQPSSEQKAAKAALVNTLRKFVDLMTYVDLNPSLPVGATAEALMCANHEGEVRPLVSKEQSGSAGRTEQVQRLAILHIPFAGVNSPEEIPTGLYQMTARHLSLLGYTPVQIFYSDLKPSLSILEKVSNIKARIKTAVQGTSASVVEPSIGAAADSNSTPTSTNTDNTSAPS</sequence>
<feature type="compositionally biased region" description="Low complexity" evidence="1">
    <location>
        <begin position="81"/>
        <end position="99"/>
    </location>
</feature>
<dbReference type="Pfam" id="PF08368">
    <property type="entry name" value="FAST_2"/>
    <property type="match status" value="1"/>
</dbReference>
<dbReference type="AlphaFoldDB" id="A0AAV3ZHM2"/>
<evidence type="ECO:0000313" key="3">
    <source>
        <dbReference type="EMBL" id="GFN93383.1"/>
    </source>
</evidence>
<comment type="caution">
    <text evidence="3">The sequence shown here is derived from an EMBL/GenBank/DDBJ whole genome shotgun (WGS) entry which is preliminary data.</text>
</comment>